<proteinExistence type="predicted"/>
<dbReference type="InterPro" id="IPR058593">
    <property type="entry name" value="ARB_07466-like_C"/>
</dbReference>
<dbReference type="Proteomes" id="UP001501676">
    <property type="component" value="Unassembled WGS sequence"/>
</dbReference>
<protein>
    <recommendedName>
        <fullName evidence="4">ARB-07466-like C-terminal domain-containing protein</fullName>
    </recommendedName>
</protein>
<keyword evidence="6" id="KW-1185">Reference proteome</keyword>
<keyword evidence="3" id="KW-0732">Signal</keyword>
<feature type="compositionally biased region" description="Basic and acidic residues" evidence="2">
    <location>
        <begin position="159"/>
        <end position="185"/>
    </location>
</feature>
<feature type="signal peptide" evidence="3">
    <location>
        <begin position="1"/>
        <end position="38"/>
    </location>
</feature>
<feature type="region of interest" description="Disordered" evidence="2">
    <location>
        <begin position="159"/>
        <end position="261"/>
    </location>
</feature>
<evidence type="ECO:0000256" key="3">
    <source>
        <dbReference type="SAM" id="SignalP"/>
    </source>
</evidence>
<accession>A0ABP6ST99</accession>
<keyword evidence="1" id="KW-0175">Coiled coil</keyword>
<organism evidence="5 6">
    <name type="scientific">Cryptosporangium minutisporangium</name>
    <dbReference type="NCBI Taxonomy" id="113569"/>
    <lineage>
        <taxon>Bacteria</taxon>
        <taxon>Bacillati</taxon>
        <taxon>Actinomycetota</taxon>
        <taxon>Actinomycetes</taxon>
        <taxon>Cryptosporangiales</taxon>
        <taxon>Cryptosporangiaceae</taxon>
        <taxon>Cryptosporangium</taxon>
    </lineage>
</organism>
<evidence type="ECO:0000256" key="1">
    <source>
        <dbReference type="SAM" id="Coils"/>
    </source>
</evidence>
<dbReference type="Pfam" id="PF26571">
    <property type="entry name" value="VldE"/>
    <property type="match status" value="1"/>
</dbReference>
<feature type="chain" id="PRO_5046099503" description="ARB-07466-like C-terminal domain-containing protein" evidence="3">
    <location>
        <begin position="39"/>
        <end position="377"/>
    </location>
</feature>
<evidence type="ECO:0000256" key="2">
    <source>
        <dbReference type="SAM" id="MobiDB-lite"/>
    </source>
</evidence>
<feature type="coiled-coil region" evidence="1">
    <location>
        <begin position="64"/>
        <end position="105"/>
    </location>
</feature>
<evidence type="ECO:0000259" key="4">
    <source>
        <dbReference type="Pfam" id="PF26571"/>
    </source>
</evidence>
<dbReference type="Gene3D" id="6.10.250.3150">
    <property type="match status" value="1"/>
</dbReference>
<name>A0ABP6ST99_9ACTN</name>
<evidence type="ECO:0000313" key="6">
    <source>
        <dbReference type="Proteomes" id="UP001501676"/>
    </source>
</evidence>
<gene>
    <name evidence="5" type="ORF">GCM10020369_15690</name>
</gene>
<dbReference type="EMBL" id="BAAAYN010000009">
    <property type="protein sequence ID" value="GAA3384761.1"/>
    <property type="molecule type" value="Genomic_DNA"/>
</dbReference>
<feature type="compositionally biased region" description="Polar residues" evidence="2">
    <location>
        <begin position="199"/>
        <end position="212"/>
    </location>
</feature>
<sequence length="377" mass="40202">MLVTFVAPTARFRVVLALVAVLAALGLLFGGVPGPAVAAPSTAEDDEGGTASLRQKLDEAASGYNNARAKAQASERRRAALIQKIAAAEKRISALDREVQELSAAAYRGGLPDPATAMANSRSLPDMIGDVGLIESLSQRRQQTLDELRNSRKDLAAAQREVDEQLAKQRAEQRTMDKRRRDAEKALAAADVGGERTGGFSTDGDNTDQPAASSGGDRSSAEAPQATTPKKRKKTRRAAAAPRRSDGTWASQGCSQDDPTSGGCLTGRTLHALRQTKAAGFTRYVHCFRQASFGEHPKGRACDFAASRSGFGGAATGGDRTYGNRLAAWLVENADRLAVLYVIWYRQIWLPGSGWRAYQSGGDPSSAHTNHVHLSIQ</sequence>
<comment type="caution">
    <text evidence="5">The sequence shown here is derived from an EMBL/GenBank/DDBJ whole genome shotgun (WGS) entry which is preliminary data.</text>
</comment>
<reference evidence="6" key="1">
    <citation type="journal article" date="2019" name="Int. J. Syst. Evol. Microbiol.">
        <title>The Global Catalogue of Microorganisms (GCM) 10K type strain sequencing project: providing services to taxonomists for standard genome sequencing and annotation.</title>
        <authorList>
            <consortium name="The Broad Institute Genomics Platform"/>
            <consortium name="The Broad Institute Genome Sequencing Center for Infectious Disease"/>
            <person name="Wu L."/>
            <person name="Ma J."/>
        </authorList>
    </citation>
    <scope>NUCLEOTIDE SEQUENCE [LARGE SCALE GENOMIC DNA]</scope>
    <source>
        <strain evidence="6">JCM 9458</strain>
    </source>
</reference>
<feature type="compositionally biased region" description="Polar residues" evidence="2">
    <location>
        <begin position="248"/>
        <end position="259"/>
    </location>
</feature>
<feature type="domain" description="ARB-07466-like C-terminal" evidence="4">
    <location>
        <begin position="262"/>
        <end position="368"/>
    </location>
</feature>
<evidence type="ECO:0000313" key="5">
    <source>
        <dbReference type="EMBL" id="GAA3384761.1"/>
    </source>
</evidence>